<evidence type="ECO:0000313" key="3">
    <source>
        <dbReference type="Proteomes" id="UP001164929"/>
    </source>
</evidence>
<dbReference type="AlphaFoldDB" id="A0AAD6VZI1"/>
<accession>A0AAD6VZI1</accession>
<keyword evidence="3" id="KW-1185">Reference proteome</keyword>
<dbReference type="EMBL" id="JAQIZT010000006">
    <property type="protein sequence ID" value="KAJ6993422.1"/>
    <property type="molecule type" value="Genomic_DNA"/>
</dbReference>
<evidence type="ECO:0000256" key="1">
    <source>
        <dbReference type="SAM" id="Phobius"/>
    </source>
</evidence>
<name>A0AAD6VZI1_9ROSI</name>
<gene>
    <name evidence="2" type="ORF">NC653_016529</name>
</gene>
<keyword evidence="1" id="KW-0812">Transmembrane</keyword>
<proteinExistence type="predicted"/>
<feature type="transmembrane region" description="Helical" evidence="1">
    <location>
        <begin position="86"/>
        <end position="103"/>
    </location>
</feature>
<keyword evidence="1" id="KW-0472">Membrane</keyword>
<feature type="transmembrane region" description="Helical" evidence="1">
    <location>
        <begin position="43"/>
        <end position="66"/>
    </location>
</feature>
<protein>
    <submittedName>
        <fullName evidence="2">Uncharacterized protein</fullName>
    </submittedName>
</protein>
<sequence>MLKVHFTQLYTELFLPCFRITQNNWLLHSLIPILKCKPATSCIYSLLAGAFLSFLPKLSSLMQFHFQLSKVPYPGDRFHSFCLEDYSFFTLLVNGMGMALLLAKTKAIPSFSVLVTGLPLLE</sequence>
<dbReference type="Proteomes" id="UP001164929">
    <property type="component" value="Chromosome 6"/>
</dbReference>
<reference evidence="2" key="1">
    <citation type="journal article" date="2023" name="Mol. Ecol. Resour.">
        <title>Chromosome-level genome assembly of a triploid poplar Populus alba 'Berolinensis'.</title>
        <authorList>
            <person name="Chen S."/>
            <person name="Yu Y."/>
            <person name="Wang X."/>
            <person name="Wang S."/>
            <person name="Zhang T."/>
            <person name="Zhou Y."/>
            <person name="He R."/>
            <person name="Meng N."/>
            <person name="Wang Y."/>
            <person name="Liu W."/>
            <person name="Liu Z."/>
            <person name="Liu J."/>
            <person name="Guo Q."/>
            <person name="Huang H."/>
            <person name="Sederoff R.R."/>
            <person name="Wang G."/>
            <person name="Qu G."/>
            <person name="Chen S."/>
        </authorList>
    </citation>
    <scope>NUCLEOTIDE SEQUENCE</scope>
    <source>
        <strain evidence="2">SC-2020</strain>
    </source>
</reference>
<comment type="caution">
    <text evidence="2">The sequence shown here is derived from an EMBL/GenBank/DDBJ whole genome shotgun (WGS) entry which is preliminary data.</text>
</comment>
<keyword evidence="1" id="KW-1133">Transmembrane helix</keyword>
<evidence type="ECO:0000313" key="2">
    <source>
        <dbReference type="EMBL" id="KAJ6993422.1"/>
    </source>
</evidence>
<organism evidence="2 3">
    <name type="scientific">Populus alba x Populus x berolinensis</name>
    <dbReference type="NCBI Taxonomy" id="444605"/>
    <lineage>
        <taxon>Eukaryota</taxon>
        <taxon>Viridiplantae</taxon>
        <taxon>Streptophyta</taxon>
        <taxon>Embryophyta</taxon>
        <taxon>Tracheophyta</taxon>
        <taxon>Spermatophyta</taxon>
        <taxon>Magnoliopsida</taxon>
        <taxon>eudicotyledons</taxon>
        <taxon>Gunneridae</taxon>
        <taxon>Pentapetalae</taxon>
        <taxon>rosids</taxon>
        <taxon>fabids</taxon>
        <taxon>Malpighiales</taxon>
        <taxon>Salicaceae</taxon>
        <taxon>Saliceae</taxon>
        <taxon>Populus</taxon>
    </lineage>
</organism>